<evidence type="ECO:0008006" key="3">
    <source>
        <dbReference type="Google" id="ProtNLM"/>
    </source>
</evidence>
<feature type="non-terminal residue" evidence="1">
    <location>
        <position position="1"/>
    </location>
</feature>
<name>A0A371H6D2_MUCPR</name>
<gene>
    <name evidence="1" type="ORF">CR513_18843</name>
</gene>
<dbReference type="PANTHER" id="PTHR33067:SF9">
    <property type="entry name" value="RNA-DIRECTED DNA POLYMERASE"/>
    <property type="match status" value="1"/>
</dbReference>
<dbReference type="AlphaFoldDB" id="A0A371H6D2"/>
<evidence type="ECO:0000313" key="1">
    <source>
        <dbReference type="EMBL" id="RDX98256.1"/>
    </source>
</evidence>
<dbReference type="CDD" id="cd00303">
    <property type="entry name" value="retropepsin_like"/>
    <property type="match status" value="1"/>
</dbReference>
<sequence>MQIIKYSQQGLENLPLQTIPNPKGGNLSTVTLRSGKELHNASRPKLIPIDTETAPLPFPSWSFSTRKPETDEDLLKMFRRVPKYAKFLKELCIHKRKKLKVGAEVGGVLSTFIQKEVTVGTQPIQPRKCRDPRIFSIPCTIGNCTFVDAMLDLGASINVMPALVYKSLNFGDLEPTSVVIQLANRSVVQPRRYSRGQVNELIFPTNFYVLEMEDKTS</sequence>
<keyword evidence="2" id="KW-1185">Reference proteome</keyword>
<comment type="caution">
    <text evidence="1">The sequence shown here is derived from an EMBL/GenBank/DDBJ whole genome shotgun (WGS) entry which is preliminary data.</text>
</comment>
<protein>
    <recommendedName>
        <fullName evidence="3">Aspartic peptidase DDI1-type domain-containing protein</fullName>
    </recommendedName>
</protein>
<proteinExistence type="predicted"/>
<organism evidence="1 2">
    <name type="scientific">Mucuna pruriens</name>
    <name type="common">Velvet bean</name>
    <name type="synonym">Dolichos pruriens</name>
    <dbReference type="NCBI Taxonomy" id="157652"/>
    <lineage>
        <taxon>Eukaryota</taxon>
        <taxon>Viridiplantae</taxon>
        <taxon>Streptophyta</taxon>
        <taxon>Embryophyta</taxon>
        <taxon>Tracheophyta</taxon>
        <taxon>Spermatophyta</taxon>
        <taxon>Magnoliopsida</taxon>
        <taxon>eudicotyledons</taxon>
        <taxon>Gunneridae</taxon>
        <taxon>Pentapetalae</taxon>
        <taxon>rosids</taxon>
        <taxon>fabids</taxon>
        <taxon>Fabales</taxon>
        <taxon>Fabaceae</taxon>
        <taxon>Papilionoideae</taxon>
        <taxon>50 kb inversion clade</taxon>
        <taxon>NPAAA clade</taxon>
        <taxon>indigoferoid/millettioid clade</taxon>
        <taxon>Phaseoleae</taxon>
        <taxon>Mucuna</taxon>
    </lineage>
</organism>
<dbReference type="InterPro" id="IPR021109">
    <property type="entry name" value="Peptidase_aspartic_dom_sf"/>
</dbReference>
<dbReference type="EMBL" id="QJKJ01003486">
    <property type="protein sequence ID" value="RDX98256.1"/>
    <property type="molecule type" value="Genomic_DNA"/>
</dbReference>
<dbReference type="Gene3D" id="2.40.70.10">
    <property type="entry name" value="Acid Proteases"/>
    <property type="match status" value="1"/>
</dbReference>
<dbReference type="Proteomes" id="UP000257109">
    <property type="component" value="Unassembled WGS sequence"/>
</dbReference>
<evidence type="ECO:0000313" key="2">
    <source>
        <dbReference type="Proteomes" id="UP000257109"/>
    </source>
</evidence>
<accession>A0A371H6D2</accession>
<dbReference type="OrthoDB" id="778454at2759"/>
<reference evidence="1" key="1">
    <citation type="submission" date="2018-05" db="EMBL/GenBank/DDBJ databases">
        <title>Draft genome of Mucuna pruriens seed.</title>
        <authorList>
            <person name="Nnadi N.E."/>
            <person name="Vos R."/>
            <person name="Hasami M.H."/>
            <person name="Devisetty U.K."/>
            <person name="Aguiy J.C."/>
        </authorList>
    </citation>
    <scope>NUCLEOTIDE SEQUENCE [LARGE SCALE GENOMIC DNA]</scope>
    <source>
        <strain evidence="1">JCA_2017</strain>
    </source>
</reference>
<dbReference type="PANTHER" id="PTHR33067">
    <property type="entry name" value="RNA-DIRECTED DNA POLYMERASE-RELATED"/>
    <property type="match status" value="1"/>
</dbReference>